<proteinExistence type="inferred from homology"/>
<dbReference type="Gene3D" id="3.30.420.40">
    <property type="match status" value="2"/>
</dbReference>
<feature type="binding site" evidence="7">
    <location>
        <begin position="204"/>
        <end position="208"/>
    </location>
    <ligand>
        <name>ATP</name>
        <dbReference type="ChEBI" id="CHEBI:30616"/>
    </ligand>
</feature>
<evidence type="ECO:0000256" key="1">
    <source>
        <dbReference type="ARBA" id="ARBA00008748"/>
    </source>
</evidence>
<keyword evidence="6 7" id="KW-0067">ATP-binding</keyword>
<dbReference type="PROSITE" id="PS01075">
    <property type="entry name" value="ACETATE_KINASE_1"/>
    <property type="match status" value="1"/>
</dbReference>
<dbReference type="HAMAP" id="MF_00020">
    <property type="entry name" value="Acetate_kinase"/>
    <property type="match status" value="1"/>
</dbReference>
<feature type="binding site" evidence="7">
    <location>
        <position position="7"/>
    </location>
    <ligand>
        <name>Mg(2+)</name>
        <dbReference type="ChEBI" id="CHEBI:18420"/>
    </ligand>
</feature>
<feature type="site" description="Transition state stabilizer" evidence="7">
    <location>
        <position position="176"/>
    </location>
</feature>
<dbReference type="PROSITE" id="PS01076">
    <property type="entry name" value="ACETATE_KINASE_2"/>
    <property type="match status" value="1"/>
</dbReference>
<feature type="binding site" evidence="7">
    <location>
        <position position="87"/>
    </location>
    <ligand>
        <name>substrate</name>
    </ligand>
</feature>
<dbReference type="PANTHER" id="PTHR21060">
    <property type="entry name" value="ACETATE KINASE"/>
    <property type="match status" value="1"/>
</dbReference>
<organism evidence="9 10">
    <name type="scientific">Youngiibacter multivorans</name>
    <dbReference type="NCBI Taxonomy" id="937251"/>
    <lineage>
        <taxon>Bacteria</taxon>
        <taxon>Bacillati</taxon>
        <taxon>Bacillota</taxon>
        <taxon>Clostridia</taxon>
        <taxon>Eubacteriales</taxon>
        <taxon>Clostridiaceae</taxon>
        <taxon>Youngiibacter</taxon>
    </lineage>
</organism>
<dbReference type="RefSeq" id="WP_209458194.1">
    <property type="nucleotide sequence ID" value="NZ_JAGGKC010000002.1"/>
</dbReference>
<keyword evidence="5 7" id="KW-0418">Kinase</keyword>
<dbReference type="NCBIfam" id="TIGR00016">
    <property type="entry name" value="ackA"/>
    <property type="match status" value="1"/>
</dbReference>
<keyword evidence="2 7" id="KW-0963">Cytoplasm</keyword>
<comment type="similarity">
    <text evidence="1 7 8">Belongs to the acetokinase family.</text>
</comment>
<dbReference type="PANTHER" id="PTHR21060:SF15">
    <property type="entry name" value="ACETATE KINASE-RELATED"/>
    <property type="match status" value="1"/>
</dbReference>
<keyword evidence="10" id="KW-1185">Reference proteome</keyword>
<feature type="binding site" evidence="7">
    <location>
        <begin position="279"/>
        <end position="281"/>
    </location>
    <ligand>
        <name>ATP</name>
        <dbReference type="ChEBI" id="CHEBI:30616"/>
    </ligand>
</feature>
<keyword evidence="3 7" id="KW-0808">Transferase</keyword>
<dbReference type="EC" id="2.7.2.1" evidence="7"/>
<dbReference type="InterPro" id="IPR004372">
    <property type="entry name" value="Ac/propionate_kinase"/>
</dbReference>
<keyword evidence="4 7" id="KW-0547">Nucleotide-binding</keyword>
<dbReference type="InterPro" id="IPR043129">
    <property type="entry name" value="ATPase_NBD"/>
</dbReference>
<protein>
    <recommendedName>
        <fullName evidence="7">Acetate kinase</fullName>
        <ecNumber evidence="7">2.7.2.1</ecNumber>
    </recommendedName>
    <alternativeName>
        <fullName evidence="7">Acetokinase</fullName>
    </alternativeName>
</protein>
<gene>
    <name evidence="7" type="primary">ackA</name>
    <name evidence="9" type="ORF">J2Z34_000417</name>
</gene>
<dbReference type="InterPro" id="IPR000890">
    <property type="entry name" value="Aliphatic_acid_kin_short-chain"/>
</dbReference>
<dbReference type="SUPFAM" id="SSF53067">
    <property type="entry name" value="Actin-like ATPase domain"/>
    <property type="match status" value="2"/>
</dbReference>
<evidence type="ECO:0000256" key="8">
    <source>
        <dbReference type="RuleBase" id="RU003835"/>
    </source>
</evidence>
<comment type="subcellular location">
    <subcellularLocation>
        <location evidence="7">Cytoplasm</location>
    </subcellularLocation>
</comment>
<evidence type="ECO:0000256" key="2">
    <source>
        <dbReference type="ARBA" id="ARBA00022490"/>
    </source>
</evidence>
<evidence type="ECO:0000256" key="4">
    <source>
        <dbReference type="ARBA" id="ARBA00022741"/>
    </source>
</evidence>
<comment type="caution">
    <text evidence="9">The sequence shown here is derived from an EMBL/GenBank/DDBJ whole genome shotgun (WGS) entry which is preliminary data.</text>
</comment>
<evidence type="ECO:0000256" key="5">
    <source>
        <dbReference type="ARBA" id="ARBA00022777"/>
    </source>
</evidence>
<evidence type="ECO:0000313" key="9">
    <source>
        <dbReference type="EMBL" id="MBP1917946.1"/>
    </source>
</evidence>
<feature type="site" description="Transition state stabilizer" evidence="7">
    <location>
        <position position="237"/>
    </location>
</feature>
<keyword evidence="7" id="KW-0479">Metal-binding</keyword>
<evidence type="ECO:0000256" key="6">
    <source>
        <dbReference type="ARBA" id="ARBA00022840"/>
    </source>
</evidence>
<dbReference type="Pfam" id="PF00871">
    <property type="entry name" value="Acetate_kinase"/>
    <property type="match status" value="1"/>
</dbReference>
<dbReference type="PIRSF" id="PIRSF000722">
    <property type="entry name" value="Acetate_prop_kin"/>
    <property type="match status" value="1"/>
</dbReference>
<comment type="pathway">
    <text evidence="7">Metabolic intermediate biosynthesis; acetyl-CoA biosynthesis; acetyl-CoA from acetate: step 1/2.</text>
</comment>
<dbReference type="EMBL" id="JAGGKC010000002">
    <property type="protein sequence ID" value="MBP1917946.1"/>
    <property type="molecule type" value="Genomic_DNA"/>
</dbReference>
<comment type="function">
    <text evidence="7">Catalyzes the formation of acetyl phosphate from acetate and ATP. Can also catalyze the reverse reaction.</text>
</comment>
<comment type="subunit">
    <text evidence="7">Homodimer.</text>
</comment>
<accession>A0ABS4G0E3</accession>
<keyword evidence="7" id="KW-0460">Magnesium</keyword>
<dbReference type="PRINTS" id="PR00471">
    <property type="entry name" value="ACETATEKNASE"/>
</dbReference>
<evidence type="ECO:0000256" key="3">
    <source>
        <dbReference type="ARBA" id="ARBA00022679"/>
    </source>
</evidence>
<reference evidence="9 10" key="1">
    <citation type="submission" date="2021-03" db="EMBL/GenBank/DDBJ databases">
        <title>Genomic Encyclopedia of Type Strains, Phase IV (KMG-IV): sequencing the most valuable type-strain genomes for metagenomic binning, comparative biology and taxonomic classification.</title>
        <authorList>
            <person name="Goeker M."/>
        </authorList>
    </citation>
    <scope>NUCLEOTIDE SEQUENCE [LARGE SCALE GENOMIC DNA]</scope>
    <source>
        <strain evidence="9 10">DSM 6139</strain>
    </source>
</reference>
<dbReference type="InterPro" id="IPR023865">
    <property type="entry name" value="Aliphatic_acid_kinase_CS"/>
</dbReference>
<dbReference type="CDD" id="cd24010">
    <property type="entry name" value="ASKHA_NBD_AcK_PK"/>
    <property type="match status" value="1"/>
</dbReference>
<sequence>MNILVVNVGSSTIKYQLFDMDNESVVCKGLLDKVGIKGSVLEHKHSGNKTKRIEKDIDDHKTGMDMILSVLLGDRTEDVRIDAVGHRVVHGGESFSASVVIDDSVIKAIEDCSSLAPLHNPPNLMGIMSCTELLPGIPHVAVFDTAFHQTMKPENYLYALPREAYEKYKVRRYGFHGTSHEYVSKVAAEILGKPYEECRMITLHLGSGASMAAIRNGLVVDTSMGFTPLEGLVMGTRTGDMDPAIVCYLMEKLNLSPDEMNDYLNKKSGLLGLSGVSADLRYVIEAAETGNQDAKEALEVYCQRIKGYIGNYMAKLNGCDCLVFTAGVGENSSLVRERVLEDLDALGIRLDKEKNNAGCMNCDISLPDTPTRIFIVPTNEELMIARETLELVK</sequence>
<evidence type="ECO:0000256" key="7">
    <source>
        <dbReference type="HAMAP-Rule" id="MF_00020"/>
    </source>
</evidence>
<name>A0ABS4G0E3_9CLOT</name>
<feature type="active site" description="Proton donor/acceptor" evidence="7">
    <location>
        <position position="144"/>
    </location>
</feature>
<feature type="binding site" evidence="7">
    <location>
        <position position="380"/>
    </location>
    <ligand>
        <name>Mg(2+)</name>
        <dbReference type="ChEBI" id="CHEBI:18420"/>
    </ligand>
</feature>
<feature type="binding site" evidence="7">
    <location>
        <position position="14"/>
    </location>
    <ligand>
        <name>ATP</name>
        <dbReference type="ChEBI" id="CHEBI:30616"/>
    </ligand>
</feature>
<feature type="binding site" evidence="7">
    <location>
        <begin position="327"/>
        <end position="331"/>
    </location>
    <ligand>
        <name>ATP</name>
        <dbReference type="ChEBI" id="CHEBI:30616"/>
    </ligand>
</feature>
<comment type="catalytic activity">
    <reaction evidence="7">
        <text>acetate + ATP = acetyl phosphate + ADP</text>
        <dbReference type="Rhea" id="RHEA:11352"/>
        <dbReference type="ChEBI" id="CHEBI:22191"/>
        <dbReference type="ChEBI" id="CHEBI:30089"/>
        <dbReference type="ChEBI" id="CHEBI:30616"/>
        <dbReference type="ChEBI" id="CHEBI:456216"/>
        <dbReference type="EC" id="2.7.2.1"/>
    </reaction>
</comment>
<comment type="cofactor">
    <cofactor evidence="7">
        <name>Mg(2+)</name>
        <dbReference type="ChEBI" id="CHEBI:18420"/>
    </cofactor>
    <cofactor evidence="7">
        <name>Mn(2+)</name>
        <dbReference type="ChEBI" id="CHEBI:29035"/>
    </cofactor>
    <text evidence="7">Mg(2+). Can also accept Mn(2+).</text>
</comment>
<evidence type="ECO:0000313" key="10">
    <source>
        <dbReference type="Proteomes" id="UP001519271"/>
    </source>
</evidence>
<dbReference type="Proteomes" id="UP001519271">
    <property type="component" value="Unassembled WGS sequence"/>
</dbReference>
<dbReference type="GO" id="GO:0008776">
    <property type="term" value="F:acetate kinase activity"/>
    <property type="evidence" value="ECO:0007669"/>
    <property type="project" value="UniProtKB-EC"/>
</dbReference>